<dbReference type="Proteomes" id="UP001054857">
    <property type="component" value="Unassembled WGS sequence"/>
</dbReference>
<feature type="transmembrane region" description="Helical" evidence="6">
    <location>
        <begin position="20"/>
        <end position="46"/>
    </location>
</feature>
<keyword evidence="3 6" id="KW-0812">Transmembrane</keyword>
<evidence type="ECO:0000256" key="2">
    <source>
        <dbReference type="ARBA" id="ARBA00010199"/>
    </source>
</evidence>
<keyword evidence="5 6" id="KW-0472">Membrane</keyword>
<feature type="non-terminal residue" evidence="7">
    <location>
        <position position="119"/>
    </location>
</feature>
<feature type="transmembrane region" description="Helical" evidence="6">
    <location>
        <begin position="58"/>
        <end position="78"/>
    </location>
</feature>
<feature type="transmembrane region" description="Helical" evidence="6">
    <location>
        <begin position="90"/>
        <end position="109"/>
    </location>
</feature>
<comment type="subcellular location">
    <subcellularLocation>
        <location evidence="1">Membrane</location>
        <topology evidence="1">Multi-pass membrane protein</topology>
    </subcellularLocation>
</comment>
<evidence type="ECO:0000256" key="1">
    <source>
        <dbReference type="ARBA" id="ARBA00004141"/>
    </source>
</evidence>
<evidence type="ECO:0000313" key="7">
    <source>
        <dbReference type="EMBL" id="GFR41644.1"/>
    </source>
</evidence>
<comment type="caution">
    <text evidence="7">The sequence shown here is derived from an EMBL/GenBank/DDBJ whole genome shotgun (WGS) entry which is preliminary data.</text>
</comment>
<evidence type="ECO:0000313" key="8">
    <source>
        <dbReference type="Proteomes" id="UP001054857"/>
    </source>
</evidence>
<comment type="similarity">
    <text evidence="2">Belongs to the multi antimicrobial extrusion (MATE) (TC 2.A.66.1) family.</text>
</comment>
<proteinExistence type="inferred from homology"/>
<organism evidence="7 8">
    <name type="scientific">Astrephomene gubernaculifera</name>
    <dbReference type="NCBI Taxonomy" id="47775"/>
    <lineage>
        <taxon>Eukaryota</taxon>
        <taxon>Viridiplantae</taxon>
        <taxon>Chlorophyta</taxon>
        <taxon>core chlorophytes</taxon>
        <taxon>Chlorophyceae</taxon>
        <taxon>CS clade</taxon>
        <taxon>Chlamydomonadales</taxon>
        <taxon>Astrephomenaceae</taxon>
        <taxon>Astrephomene</taxon>
    </lineage>
</organism>
<dbReference type="AlphaFoldDB" id="A0AAD3HHM1"/>
<protein>
    <submittedName>
        <fullName evidence="7">Uncharacterized protein</fullName>
    </submittedName>
</protein>
<keyword evidence="4 6" id="KW-1133">Transmembrane helix</keyword>
<evidence type="ECO:0000256" key="4">
    <source>
        <dbReference type="ARBA" id="ARBA00022989"/>
    </source>
</evidence>
<dbReference type="PANTHER" id="PTHR42893:SF46">
    <property type="entry name" value="PROTEIN DETOXIFICATION 44, CHLOROPLASTIC"/>
    <property type="match status" value="1"/>
</dbReference>
<reference evidence="7 8" key="1">
    <citation type="journal article" date="2021" name="Sci. Rep.">
        <title>Genome sequencing of the multicellular alga Astrephomene provides insights into convergent evolution of germ-soma differentiation.</title>
        <authorList>
            <person name="Yamashita S."/>
            <person name="Yamamoto K."/>
            <person name="Matsuzaki R."/>
            <person name="Suzuki S."/>
            <person name="Yamaguchi H."/>
            <person name="Hirooka S."/>
            <person name="Minakuchi Y."/>
            <person name="Miyagishima S."/>
            <person name="Kawachi M."/>
            <person name="Toyoda A."/>
            <person name="Nozaki H."/>
        </authorList>
    </citation>
    <scope>NUCLEOTIDE SEQUENCE [LARGE SCALE GENOMIC DNA]</scope>
    <source>
        <strain evidence="7 8">NIES-4017</strain>
    </source>
</reference>
<sequence>AGAVVWLLHPALIAVFTRDAAVVQLVMTALPMICLLFPLDAAASIFDGSLLAAKQSNYLSAVQIAGSVVQYGVMWWLVAAGNVTTFTVWAALKIVPVFRLIGGVLRTYFSPHSAYSLAT</sequence>
<feature type="non-terminal residue" evidence="7">
    <location>
        <position position="1"/>
    </location>
</feature>
<dbReference type="InterPro" id="IPR044644">
    <property type="entry name" value="DinF-like"/>
</dbReference>
<accession>A0AAD3HHM1</accession>
<evidence type="ECO:0000256" key="3">
    <source>
        <dbReference type="ARBA" id="ARBA00022692"/>
    </source>
</evidence>
<evidence type="ECO:0000256" key="5">
    <source>
        <dbReference type="ARBA" id="ARBA00023136"/>
    </source>
</evidence>
<keyword evidence="8" id="KW-1185">Reference proteome</keyword>
<dbReference type="PANTHER" id="PTHR42893">
    <property type="entry name" value="PROTEIN DETOXIFICATION 44, CHLOROPLASTIC-RELATED"/>
    <property type="match status" value="1"/>
</dbReference>
<dbReference type="EMBL" id="BMAR01000002">
    <property type="protein sequence ID" value="GFR41644.1"/>
    <property type="molecule type" value="Genomic_DNA"/>
</dbReference>
<dbReference type="GO" id="GO:0016020">
    <property type="term" value="C:membrane"/>
    <property type="evidence" value="ECO:0007669"/>
    <property type="project" value="UniProtKB-SubCell"/>
</dbReference>
<gene>
    <name evidence="7" type="ORF">Agub_g2379</name>
</gene>
<evidence type="ECO:0000256" key="6">
    <source>
        <dbReference type="SAM" id="Phobius"/>
    </source>
</evidence>
<name>A0AAD3HHM1_9CHLO</name>